<dbReference type="EC" id="2.1.1.77" evidence="7"/>
<dbReference type="InterPro" id="IPR029063">
    <property type="entry name" value="SAM-dependent_MTases_sf"/>
</dbReference>
<evidence type="ECO:0000256" key="7">
    <source>
        <dbReference type="HAMAP-Rule" id="MF_00090"/>
    </source>
</evidence>
<name>A0ABY4VY67_9PROT</name>
<evidence type="ECO:0000256" key="3">
    <source>
        <dbReference type="ARBA" id="ARBA00022490"/>
    </source>
</evidence>
<evidence type="ECO:0000313" key="9">
    <source>
        <dbReference type="Proteomes" id="UP001056291"/>
    </source>
</evidence>
<comment type="similarity">
    <text evidence="2 7">Belongs to the methyltransferase superfamily. L-isoaspartyl/D-aspartyl protein methyltransferase family.</text>
</comment>
<proteinExistence type="inferred from homology"/>
<dbReference type="NCBIfam" id="NF001453">
    <property type="entry name" value="PRK00312.1"/>
    <property type="match status" value="1"/>
</dbReference>
<dbReference type="PANTHER" id="PTHR11579">
    <property type="entry name" value="PROTEIN-L-ISOASPARTATE O-METHYLTRANSFERASE"/>
    <property type="match status" value="1"/>
</dbReference>
<dbReference type="HAMAP" id="MF_00090">
    <property type="entry name" value="PIMT"/>
    <property type="match status" value="1"/>
</dbReference>
<dbReference type="InterPro" id="IPR000682">
    <property type="entry name" value="PCMT"/>
</dbReference>
<dbReference type="NCBIfam" id="TIGR00080">
    <property type="entry name" value="pimt"/>
    <property type="match status" value="1"/>
</dbReference>
<evidence type="ECO:0000256" key="4">
    <source>
        <dbReference type="ARBA" id="ARBA00022603"/>
    </source>
</evidence>
<dbReference type="GO" id="GO:0004719">
    <property type="term" value="F:protein-L-isoaspartate (D-aspartate) O-methyltransferase activity"/>
    <property type="evidence" value="ECO:0007669"/>
    <property type="project" value="UniProtKB-EC"/>
</dbReference>
<dbReference type="PANTHER" id="PTHR11579:SF0">
    <property type="entry name" value="PROTEIN-L-ISOASPARTATE(D-ASPARTATE) O-METHYLTRANSFERASE"/>
    <property type="match status" value="1"/>
</dbReference>
<gene>
    <name evidence="7" type="primary">pcm</name>
    <name evidence="8" type="ORF">NBZ79_11885</name>
</gene>
<dbReference type="Gene3D" id="3.40.50.150">
    <property type="entry name" value="Vaccinia Virus protein VP39"/>
    <property type="match status" value="1"/>
</dbReference>
<evidence type="ECO:0000256" key="5">
    <source>
        <dbReference type="ARBA" id="ARBA00022679"/>
    </source>
</evidence>
<reference evidence="8" key="1">
    <citation type="submission" date="2022-06" db="EMBL/GenBank/DDBJ databases">
        <title>Sneathiella actinostolidae sp. nov., isolated from a sea anemonein the Western Pacific Ocean.</title>
        <authorList>
            <person name="Wei M.J."/>
        </authorList>
    </citation>
    <scope>NUCLEOTIDE SEQUENCE</scope>
    <source>
        <strain evidence="8">PHK-P5</strain>
    </source>
</reference>
<evidence type="ECO:0000256" key="1">
    <source>
        <dbReference type="ARBA" id="ARBA00004496"/>
    </source>
</evidence>
<protein>
    <recommendedName>
        <fullName evidence="7">Protein-L-isoaspartate O-methyltransferase</fullName>
        <ecNumber evidence="7">2.1.1.77</ecNumber>
    </recommendedName>
    <alternativeName>
        <fullName evidence="7">L-isoaspartyl protein carboxyl methyltransferase</fullName>
    </alternativeName>
    <alternativeName>
        <fullName evidence="7">Protein L-isoaspartyl methyltransferase</fullName>
    </alternativeName>
    <alternativeName>
        <fullName evidence="7">Protein-beta-aspartate methyltransferase</fullName>
        <shortName evidence="7">PIMT</shortName>
    </alternativeName>
</protein>
<keyword evidence="6 7" id="KW-0949">S-adenosyl-L-methionine</keyword>
<dbReference type="CDD" id="cd02440">
    <property type="entry name" value="AdoMet_MTases"/>
    <property type="match status" value="1"/>
</dbReference>
<dbReference type="Proteomes" id="UP001056291">
    <property type="component" value="Chromosome"/>
</dbReference>
<evidence type="ECO:0000256" key="2">
    <source>
        <dbReference type="ARBA" id="ARBA00005369"/>
    </source>
</evidence>
<keyword evidence="4 7" id="KW-0489">Methyltransferase</keyword>
<comment type="catalytic activity">
    <reaction evidence="7">
        <text>[protein]-L-isoaspartate + S-adenosyl-L-methionine = [protein]-L-isoaspartate alpha-methyl ester + S-adenosyl-L-homocysteine</text>
        <dbReference type="Rhea" id="RHEA:12705"/>
        <dbReference type="Rhea" id="RHEA-COMP:12143"/>
        <dbReference type="Rhea" id="RHEA-COMP:12144"/>
        <dbReference type="ChEBI" id="CHEBI:57856"/>
        <dbReference type="ChEBI" id="CHEBI:59789"/>
        <dbReference type="ChEBI" id="CHEBI:90596"/>
        <dbReference type="ChEBI" id="CHEBI:90598"/>
        <dbReference type="EC" id="2.1.1.77"/>
    </reaction>
</comment>
<dbReference type="GO" id="GO:0032259">
    <property type="term" value="P:methylation"/>
    <property type="evidence" value="ECO:0007669"/>
    <property type="project" value="UniProtKB-KW"/>
</dbReference>
<dbReference type="SUPFAM" id="SSF53335">
    <property type="entry name" value="S-adenosyl-L-methionine-dependent methyltransferases"/>
    <property type="match status" value="1"/>
</dbReference>
<keyword evidence="3 7" id="KW-0963">Cytoplasm</keyword>
<organism evidence="8 9">
    <name type="scientific">Sneathiella marina</name>
    <dbReference type="NCBI Taxonomy" id="2950108"/>
    <lineage>
        <taxon>Bacteria</taxon>
        <taxon>Pseudomonadati</taxon>
        <taxon>Pseudomonadota</taxon>
        <taxon>Alphaproteobacteria</taxon>
        <taxon>Sneathiellales</taxon>
        <taxon>Sneathiellaceae</taxon>
        <taxon>Sneathiella</taxon>
    </lineage>
</organism>
<dbReference type="EMBL" id="CP098747">
    <property type="protein sequence ID" value="USG59877.1"/>
    <property type="molecule type" value="Genomic_DNA"/>
</dbReference>
<accession>A0ABY4VY67</accession>
<evidence type="ECO:0000256" key="6">
    <source>
        <dbReference type="ARBA" id="ARBA00022691"/>
    </source>
</evidence>
<evidence type="ECO:0000313" key="8">
    <source>
        <dbReference type="EMBL" id="USG59877.1"/>
    </source>
</evidence>
<keyword evidence="9" id="KW-1185">Reference proteome</keyword>
<keyword evidence="5 7" id="KW-0808">Transferase</keyword>
<sequence>MNDNPALKIRLIMELRRQGISNTDVLSAIERVPREVFVPATFRDRAYENIALPIASGQTISQPYIVAYMTQILDLDKRRKILEIGTGSGYQTAILARLCRRVYTIERHRNLLQGSEELFKELKITNITSKVGDGHKGWQEQEPFDRILVTAAAEEIPQNLLDQLGNDGIMILPVGKDPADQHIIKISKNDKGEVSEEVMLPVRFVPMVQGVAEES</sequence>
<comment type="function">
    <text evidence="7">Catalyzes the methyl esterification of L-isoaspartyl residues in peptides and proteins that result from spontaneous decomposition of normal L-aspartyl and L-asparaginyl residues. It plays a role in the repair and/or degradation of damaged proteins.</text>
</comment>
<dbReference type="Pfam" id="PF01135">
    <property type="entry name" value="PCMT"/>
    <property type="match status" value="1"/>
</dbReference>
<comment type="subcellular location">
    <subcellularLocation>
        <location evidence="1 7">Cytoplasm</location>
    </subcellularLocation>
</comment>
<feature type="active site" evidence="7">
    <location>
        <position position="61"/>
    </location>
</feature>